<evidence type="ECO:0000313" key="10">
    <source>
        <dbReference type="Proteomes" id="UP000199612"/>
    </source>
</evidence>
<dbReference type="NCBIfam" id="TIGR00830">
    <property type="entry name" value="PTBA"/>
    <property type="match status" value="1"/>
</dbReference>
<accession>A0A1I1HQ11</accession>
<evidence type="ECO:0000256" key="5">
    <source>
        <dbReference type="ARBA" id="ARBA00022679"/>
    </source>
</evidence>
<evidence type="ECO:0000256" key="1">
    <source>
        <dbReference type="ARBA" id="ARBA00004496"/>
    </source>
</evidence>
<dbReference type="InterPro" id="IPR011055">
    <property type="entry name" value="Dup_hybrid_motif"/>
</dbReference>
<dbReference type="Gene3D" id="2.70.70.10">
    <property type="entry name" value="Glucose Permease (Domain IIA)"/>
    <property type="match status" value="1"/>
</dbReference>
<evidence type="ECO:0000313" key="9">
    <source>
        <dbReference type="EMBL" id="SFC26209.1"/>
    </source>
</evidence>
<keyword evidence="10" id="KW-1185">Reference proteome</keyword>
<dbReference type="SUPFAM" id="SSF51261">
    <property type="entry name" value="Duplicated hybrid motif"/>
    <property type="match status" value="1"/>
</dbReference>
<dbReference type="FunFam" id="2.70.70.10:FF:000001">
    <property type="entry name" value="PTS system glucose-specific IIA component"/>
    <property type="match status" value="1"/>
</dbReference>
<dbReference type="PANTHER" id="PTHR45008">
    <property type="entry name" value="PTS SYSTEM GLUCOSE-SPECIFIC EIIA COMPONENT"/>
    <property type="match status" value="1"/>
</dbReference>
<name>A0A1I1HQ11_9LACT</name>
<evidence type="ECO:0000256" key="3">
    <source>
        <dbReference type="ARBA" id="ARBA00022448"/>
    </source>
</evidence>
<dbReference type="PROSITE" id="PS00371">
    <property type="entry name" value="PTS_EIIA_TYPE_1_HIS"/>
    <property type="match status" value="1"/>
</dbReference>
<dbReference type="GO" id="GO:0005886">
    <property type="term" value="C:plasma membrane"/>
    <property type="evidence" value="ECO:0007669"/>
    <property type="project" value="UniProtKB-SubCell"/>
</dbReference>
<dbReference type="InterPro" id="IPR050890">
    <property type="entry name" value="PTS_EIIA_component"/>
</dbReference>
<keyword evidence="4" id="KW-0762">Sugar transport</keyword>
<feature type="domain" description="PTS EIIA type-1" evidence="8">
    <location>
        <begin position="37"/>
        <end position="141"/>
    </location>
</feature>
<reference evidence="10" key="1">
    <citation type="submission" date="2016-10" db="EMBL/GenBank/DDBJ databases">
        <authorList>
            <person name="Varghese N."/>
            <person name="Submissions S."/>
        </authorList>
    </citation>
    <scope>NUCLEOTIDE SEQUENCE [LARGE SCALE GENOMIC DNA]</scope>
    <source>
        <strain evidence="10">DSM 23664</strain>
    </source>
</reference>
<dbReference type="GO" id="GO:0016301">
    <property type="term" value="F:kinase activity"/>
    <property type="evidence" value="ECO:0007669"/>
    <property type="project" value="UniProtKB-KW"/>
</dbReference>
<dbReference type="GO" id="GO:0009401">
    <property type="term" value="P:phosphoenolpyruvate-dependent sugar phosphotransferase system"/>
    <property type="evidence" value="ECO:0007669"/>
    <property type="project" value="UniProtKB-KW"/>
</dbReference>
<keyword evidence="5" id="KW-0808">Transferase</keyword>
<proteinExistence type="predicted"/>
<sequence length="168" mass="17829">MGMFDFLKGKGNEEKDPKVILTSPVNGKVIPIEEVEDPVFSQKMMGDGFGVDPSDGDVYAPGSGKVVSVFPTQHAVGLEMDNGVEVLVHIGIDTVELEGGPFDTLVKEGDTVTSETKISTVDLAGLKEAGKKETVIVVFTNMDQVDDYSLDTTGDTTRGTEIGTVTSK</sequence>
<dbReference type="PANTHER" id="PTHR45008:SF1">
    <property type="entry name" value="PTS SYSTEM GLUCOSE-SPECIFIC EIIA COMPONENT"/>
    <property type="match status" value="1"/>
</dbReference>
<protein>
    <submittedName>
        <fullName evidence="9">PTS system IIA component, Glc family (TC 4.A.1)</fullName>
    </submittedName>
</protein>
<keyword evidence="3" id="KW-0813">Transport</keyword>
<dbReference type="InterPro" id="IPR001127">
    <property type="entry name" value="PTS_EIIA_1_perm"/>
</dbReference>
<evidence type="ECO:0000256" key="2">
    <source>
        <dbReference type="ARBA" id="ARBA00004651"/>
    </source>
</evidence>
<keyword evidence="6" id="KW-0598">Phosphotransferase system</keyword>
<dbReference type="OrthoDB" id="9769191at2"/>
<evidence type="ECO:0000259" key="8">
    <source>
        <dbReference type="PROSITE" id="PS51093"/>
    </source>
</evidence>
<comment type="subcellular location">
    <subcellularLocation>
        <location evidence="2">Cell membrane</location>
        <topology evidence="2">Multi-pass membrane protein</topology>
    </subcellularLocation>
    <subcellularLocation>
        <location evidence="1">Cytoplasm</location>
    </subcellularLocation>
</comment>
<dbReference type="AlphaFoldDB" id="A0A1I1HQ11"/>
<dbReference type="GO" id="GO:0005737">
    <property type="term" value="C:cytoplasm"/>
    <property type="evidence" value="ECO:0007669"/>
    <property type="project" value="UniProtKB-SubCell"/>
</dbReference>
<dbReference type="Pfam" id="PF00358">
    <property type="entry name" value="PTS_EIIA_1"/>
    <property type="match status" value="1"/>
</dbReference>
<keyword evidence="7" id="KW-0418">Kinase</keyword>
<organism evidence="9 10">
    <name type="scientific">Alkalibacterium subtropicum</name>
    <dbReference type="NCBI Taxonomy" id="753702"/>
    <lineage>
        <taxon>Bacteria</taxon>
        <taxon>Bacillati</taxon>
        <taxon>Bacillota</taxon>
        <taxon>Bacilli</taxon>
        <taxon>Lactobacillales</taxon>
        <taxon>Carnobacteriaceae</taxon>
        <taxon>Alkalibacterium</taxon>
    </lineage>
</organism>
<dbReference type="STRING" id="753702.SAMN04488102_104161"/>
<dbReference type="Proteomes" id="UP000199612">
    <property type="component" value="Unassembled WGS sequence"/>
</dbReference>
<evidence type="ECO:0000256" key="4">
    <source>
        <dbReference type="ARBA" id="ARBA00022597"/>
    </source>
</evidence>
<evidence type="ECO:0000256" key="7">
    <source>
        <dbReference type="ARBA" id="ARBA00022777"/>
    </source>
</evidence>
<dbReference type="EMBL" id="FOLT01000004">
    <property type="protein sequence ID" value="SFC26209.1"/>
    <property type="molecule type" value="Genomic_DNA"/>
</dbReference>
<evidence type="ECO:0000256" key="6">
    <source>
        <dbReference type="ARBA" id="ARBA00022683"/>
    </source>
</evidence>
<dbReference type="PROSITE" id="PS51093">
    <property type="entry name" value="PTS_EIIA_TYPE_1"/>
    <property type="match status" value="1"/>
</dbReference>
<gene>
    <name evidence="9" type="ORF">SAMN04488102_104161</name>
</gene>